<evidence type="ECO:0000313" key="3">
    <source>
        <dbReference type="EMBL" id="CAI2376215.1"/>
    </source>
</evidence>
<comment type="caution">
    <text evidence="3">The sequence shown here is derived from an EMBL/GenBank/DDBJ whole genome shotgun (WGS) entry which is preliminary data.</text>
</comment>
<evidence type="ECO:0000313" key="4">
    <source>
        <dbReference type="Proteomes" id="UP001295684"/>
    </source>
</evidence>
<dbReference type="AlphaFoldDB" id="A0AAD1XNY8"/>
<evidence type="ECO:0000256" key="1">
    <source>
        <dbReference type="SAM" id="Coils"/>
    </source>
</evidence>
<reference evidence="3" key="1">
    <citation type="submission" date="2023-07" db="EMBL/GenBank/DDBJ databases">
        <authorList>
            <consortium name="AG Swart"/>
            <person name="Singh M."/>
            <person name="Singh A."/>
            <person name="Seah K."/>
            <person name="Emmerich C."/>
        </authorList>
    </citation>
    <scope>NUCLEOTIDE SEQUENCE</scope>
    <source>
        <strain evidence="3">DP1</strain>
    </source>
</reference>
<gene>
    <name evidence="3" type="ORF">ECRASSUSDP1_LOCUS17584</name>
</gene>
<accession>A0AAD1XNY8</accession>
<evidence type="ECO:0000256" key="2">
    <source>
        <dbReference type="SAM" id="MobiDB-lite"/>
    </source>
</evidence>
<dbReference type="Proteomes" id="UP001295684">
    <property type="component" value="Unassembled WGS sequence"/>
</dbReference>
<feature type="coiled-coil region" evidence="1">
    <location>
        <begin position="66"/>
        <end position="142"/>
    </location>
</feature>
<keyword evidence="4" id="KW-1185">Reference proteome</keyword>
<organism evidence="3 4">
    <name type="scientific">Euplotes crassus</name>
    <dbReference type="NCBI Taxonomy" id="5936"/>
    <lineage>
        <taxon>Eukaryota</taxon>
        <taxon>Sar</taxon>
        <taxon>Alveolata</taxon>
        <taxon>Ciliophora</taxon>
        <taxon>Intramacronucleata</taxon>
        <taxon>Spirotrichea</taxon>
        <taxon>Hypotrichia</taxon>
        <taxon>Euplotida</taxon>
        <taxon>Euplotidae</taxon>
        <taxon>Moneuplotes</taxon>
    </lineage>
</organism>
<protein>
    <submittedName>
        <fullName evidence="3">Uncharacterized protein</fullName>
    </submittedName>
</protein>
<sequence>MDIINKIFFPQRDSSSDDESKEQDWRDNENADWMAEGYEEEYEVSDPGALEPRLRQNAERPRVMSEREVREIMNQYNQKINEHTRKIEGLKSKIGKINKQTIAAASKLTRQKDKYKTTKQHLKETFEEKERLKLQLENINTAISIEAKGRKIEKEDQKEVRNRIVQVLTTLLPEREDIEDLVSHIAHLSGTSHRLEYLKQENFELRSKKEEEETEIEIMNLPDSIKDSQVIVRNSDKILYYHPGQLRFYSCKGCGGDAYYQCCLMCANCNPGCRQKETKDIL</sequence>
<keyword evidence="1" id="KW-0175">Coiled coil</keyword>
<dbReference type="EMBL" id="CAMPGE010017756">
    <property type="protein sequence ID" value="CAI2376215.1"/>
    <property type="molecule type" value="Genomic_DNA"/>
</dbReference>
<feature type="region of interest" description="Disordered" evidence="2">
    <location>
        <begin position="1"/>
        <end position="29"/>
    </location>
</feature>
<name>A0AAD1XNY8_EUPCR</name>
<proteinExistence type="predicted"/>